<dbReference type="AlphaFoldDB" id="A0A108CJ90"/>
<dbReference type="InterPro" id="IPR043519">
    <property type="entry name" value="NT_sf"/>
</dbReference>
<gene>
    <name evidence="2" type="ORF">WM16_13450</name>
</gene>
<evidence type="ECO:0000313" key="2">
    <source>
        <dbReference type="EMBL" id="KWK75704.1"/>
    </source>
</evidence>
<evidence type="ECO:0000256" key="1">
    <source>
        <dbReference type="ARBA" id="ARBA00023118"/>
    </source>
</evidence>
<evidence type="ECO:0000313" key="3">
    <source>
        <dbReference type="Proteomes" id="UP000065504"/>
    </source>
</evidence>
<organism evidence="2 3">
    <name type="scientific">Burkholderia ubonensis</name>
    <dbReference type="NCBI Taxonomy" id="101571"/>
    <lineage>
        <taxon>Bacteria</taxon>
        <taxon>Pseudomonadati</taxon>
        <taxon>Pseudomonadota</taxon>
        <taxon>Betaproteobacteria</taxon>
        <taxon>Burkholderiales</taxon>
        <taxon>Burkholderiaceae</taxon>
        <taxon>Burkholderia</taxon>
        <taxon>Burkholderia cepacia complex</taxon>
    </lineage>
</organism>
<accession>A0A108CJ90</accession>
<dbReference type="GO" id="GO:0051607">
    <property type="term" value="P:defense response to virus"/>
    <property type="evidence" value="ECO:0007669"/>
    <property type="project" value="UniProtKB-KW"/>
</dbReference>
<name>A0A108CJ90_9BURK</name>
<dbReference type="InterPro" id="IPR006116">
    <property type="entry name" value="NT_2-5OAS_ClassI-CCAase"/>
</dbReference>
<dbReference type="GO" id="GO:0016779">
    <property type="term" value="F:nucleotidyltransferase activity"/>
    <property type="evidence" value="ECO:0007669"/>
    <property type="project" value="InterPro"/>
</dbReference>
<dbReference type="CDD" id="cd05400">
    <property type="entry name" value="NT_2-5OAS_ClassI-CCAase"/>
    <property type="match status" value="1"/>
</dbReference>
<dbReference type="EMBL" id="LPLU01000082">
    <property type="protein sequence ID" value="KWK75704.1"/>
    <property type="molecule type" value="Genomic_DNA"/>
</dbReference>
<dbReference type="Proteomes" id="UP000065504">
    <property type="component" value="Unassembled WGS sequence"/>
</dbReference>
<proteinExistence type="predicted"/>
<dbReference type="Gene3D" id="3.30.460.10">
    <property type="entry name" value="Beta Polymerase, domain 2"/>
    <property type="match status" value="1"/>
</dbReference>
<protein>
    <recommendedName>
        <fullName evidence="4">Nucleotidyltransferase</fullName>
    </recommendedName>
</protein>
<comment type="caution">
    <text evidence="2">The sequence shown here is derived from an EMBL/GenBank/DDBJ whole genome shotgun (WGS) entry which is preliminary data.</text>
</comment>
<dbReference type="SUPFAM" id="SSF81301">
    <property type="entry name" value="Nucleotidyltransferase"/>
    <property type="match status" value="1"/>
</dbReference>
<dbReference type="Pfam" id="PF18144">
    <property type="entry name" value="SMODS"/>
    <property type="match status" value="1"/>
</dbReference>
<evidence type="ECO:0008006" key="4">
    <source>
        <dbReference type="Google" id="ProtNLM"/>
    </source>
</evidence>
<sequence length="221" mass="24987">MLPPPPIYRLPHWAAVRQRFEQFHRNLALTPLQQRDGFAKRAGVVNCLNRAYYGTASDTDHSLFVGSWSKDTAIRPPRDVDVYFLLPIDVYHRFQAYTWNRQSALLQEVKAKLAQTYWNTDISGDGQVVLVNFGSYNVEVVPAFELTTPGHYWICDTNNGGSYKETAPWAEVSALDAADSANAQNVRPLVRMLKAWQANCSVPIKSFHLELLAAEFIAQSQ</sequence>
<keyword evidence="1" id="KW-0051">Antiviral defense</keyword>
<reference evidence="2 3" key="1">
    <citation type="submission" date="2015-11" db="EMBL/GenBank/DDBJ databases">
        <title>Expanding the genomic diversity of Burkholderia species for the development of highly accurate diagnostics.</title>
        <authorList>
            <person name="Sahl J."/>
            <person name="Keim P."/>
            <person name="Wagner D."/>
        </authorList>
    </citation>
    <scope>NUCLEOTIDE SEQUENCE [LARGE SCALE GENOMIC DNA]</scope>
    <source>
        <strain evidence="2 3">MSMB782WGS</strain>
    </source>
</reference>